<dbReference type="SUPFAM" id="SSF53244">
    <property type="entry name" value="MurD-like peptide ligases, peptide-binding domain"/>
    <property type="match status" value="1"/>
</dbReference>
<dbReference type="InterPro" id="IPR004101">
    <property type="entry name" value="Mur_ligase_C"/>
</dbReference>
<feature type="domain" description="Mur ligase N-terminal catalytic" evidence="15">
    <location>
        <begin position="14"/>
        <end position="110"/>
    </location>
</feature>
<dbReference type="SUPFAM" id="SSF53623">
    <property type="entry name" value="MurD-like peptide ligases, catalytic domain"/>
    <property type="match status" value="1"/>
</dbReference>
<evidence type="ECO:0000256" key="10">
    <source>
        <dbReference type="ARBA" id="ARBA00022984"/>
    </source>
</evidence>
<sequence>MAEKNTDIAHVTSAHFIGIGGAGMSGIALVLHERGCRVTGSDLKSSHYVRELEAAGIDVTVGHDAATIDAVQPQVVVTSTAIPETNPEVVRARELGIPIWPRAKMLSYLSGSQRTVAVAGTHGKTTTSSMVATMLDKMGLDPSFLIGGVVEGYDTNGRNGSGEHFVCEADESDGSFLYLRPSVVVVTNIEADHLDHYGTLANIERTFCTFMGLVGEEGTVVVNGDVPRYAELARSTGRRVVTYGFDASCDYVCLPEDSHHALASNFSVRLPGGERSVHVTISSNPGRHNMANATAAIAVADVLGLDVDAAAAALSQFKGARRRFTHVGDVAGVTVVDDYGHHPTEISVTLGAAADLPFERIVCVFQPHRYSRTQALADEFGTAFDHADVLRVMDVFSAGEMPIPGVSGKTVVSSVREHGHVADVAYVPNRHALIEDLCRTCRPGDLLITQGAGDVTSIGPAFIEAMRSREAEGAAGEARGGQAS</sequence>
<evidence type="ECO:0000313" key="18">
    <source>
        <dbReference type="EMBL" id="MBM6774959.1"/>
    </source>
</evidence>
<evidence type="ECO:0000256" key="13">
    <source>
        <dbReference type="ARBA" id="ARBA00047833"/>
    </source>
</evidence>
<evidence type="ECO:0000256" key="5">
    <source>
        <dbReference type="ARBA" id="ARBA00022598"/>
    </source>
</evidence>
<keyword evidence="5 14" id="KW-0436">Ligase</keyword>
<dbReference type="Proteomes" id="UP000712527">
    <property type="component" value="Unassembled WGS sequence"/>
</dbReference>
<dbReference type="SUPFAM" id="SSF51984">
    <property type="entry name" value="MurCD N-terminal domain"/>
    <property type="match status" value="1"/>
</dbReference>
<keyword evidence="12 14" id="KW-0961">Cell wall biogenesis/degradation</keyword>
<dbReference type="Pfam" id="PF08245">
    <property type="entry name" value="Mur_ligase_M"/>
    <property type="match status" value="1"/>
</dbReference>
<comment type="catalytic activity">
    <reaction evidence="13 14">
        <text>UDP-N-acetyl-alpha-D-muramate + L-alanine + ATP = UDP-N-acetyl-alpha-D-muramoyl-L-alanine + ADP + phosphate + H(+)</text>
        <dbReference type="Rhea" id="RHEA:23372"/>
        <dbReference type="ChEBI" id="CHEBI:15378"/>
        <dbReference type="ChEBI" id="CHEBI:30616"/>
        <dbReference type="ChEBI" id="CHEBI:43474"/>
        <dbReference type="ChEBI" id="CHEBI:57972"/>
        <dbReference type="ChEBI" id="CHEBI:70757"/>
        <dbReference type="ChEBI" id="CHEBI:83898"/>
        <dbReference type="ChEBI" id="CHEBI:456216"/>
        <dbReference type="EC" id="6.3.2.8"/>
    </reaction>
</comment>
<keyword evidence="6 14" id="KW-0132">Cell division</keyword>
<dbReference type="InterPro" id="IPR013221">
    <property type="entry name" value="Mur_ligase_cen"/>
</dbReference>
<evidence type="ECO:0000256" key="2">
    <source>
        <dbReference type="ARBA" id="ARBA00004752"/>
    </source>
</evidence>
<keyword evidence="7 14" id="KW-0547">Nucleotide-binding</keyword>
<dbReference type="Gene3D" id="3.40.1190.10">
    <property type="entry name" value="Mur-like, catalytic domain"/>
    <property type="match status" value="1"/>
</dbReference>
<evidence type="ECO:0000256" key="3">
    <source>
        <dbReference type="ARBA" id="ARBA00012211"/>
    </source>
</evidence>
<dbReference type="InterPro" id="IPR005758">
    <property type="entry name" value="UDP-N-AcMur_Ala_ligase_MurC"/>
</dbReference>
<comment type="caution">
    <text evidence="18">The sequence shown here is derived from an EMBL/GenBank/DDBJ whole genome shotgun (WGS) entry which is preliminary data.</text>
</comment>
<evidence type="ECO:0000259" key="17">
    <source>
        <dbReference type="Pfam" id="PF08245"/>
    </source>
</evidence>
<name>A0ABS2F1U9_9ACTN</name>
<protein>
    <recommendedName>
        <fullName evidence="3 14">UDP-N-acetylmuramate--L-alanine ligase</fullName>
        <ecNumber evidence="3 14">6.3.2.8</ecNumber>
    </recommendedName>
    <alternativeName>
        <fullName evidence="14">UDP-N-acetylmuramoyl-L-alanine synthetase</fullName>
    </alternativeName>
</protein>
<keyword evidence="19" id="KW-1185">Reference proteome</keyword>
<proteinExistence type="inferred from homology"/>
<organism evidence="18 19">
    <name type="scientific">Olsenella profusa</name>
    <dbReference type="NCBI Taxonomy" id="138595"/>
    <lineage>
        <taxon>Bacteria</taxon>
        <taxon>Bacillati</taxon>
        <taxon>Actinomycetota</taxon>
        <taxon>Coriobacteriia</taxon>
        <taxon>Coriobacteriales</taxon>
        <taxon>Atopobiaceae</taxon>
        <taxon>Olsenella</taxon>
    </lineage>
</organism>
<feature type="domain" description="Mur ligase C-terminal" evidence="16">
    <location>
        <begin position="322"/>
        <end position="453"/>
    </location>
</feature>
<evidence type="ECO:0000256" key="12">
    <source>
        <dbReference type="ARBA" id="ARBA00023316"/>
    </source>
</evidence>
<dbReference type="HAMAP" id="MF_00046">
    <property type="entry name" value="MurC"/>
    <property type="match status" value="1"/>
</dbReference>
<evidence type="ECO:0000256" key="1">
    <source>
        <dbReference type="ARBA" id="ARBA00004496"/>
    </source>
</evidence>
<keyword evidence="8 14" id="KW-0067">ATP-binding</keyword>
<dbReference type="Gene3D" id="3.40.50.720">
    <property type="entry name" value="NAD(P)-binding Rossmann-like Domain"/>
    <property type="match status" value="1"/>
</dbReference>
<comment type="function">
    <text evidence="14">Cell wall formation.</text>
</comment>
<dbReference type="Gene3D" id="3.90.190.20">
    <property type="entry name" value="Mur ligase, C-terminal domain"/>
    <property type="match status" value="1"/>
</dbReference>
<evidence type="ECO:0000256" key="9">
    <source>
        <dbReference type="ARBA" id="ARBA00022960"/>
    </source>
</evidence>
<dbReference type="EMBL" id="JACSNQ010000008">
    <property type="protein sequence ID" value="MBM6774959.1"/>
    <property type="molecule type" value="Genomic_DNA"/>
</dbReference>
<keyword evidence="11 14" id="KW-0131">Cell cycle</keyword>
<keyword evidence="4 14" id="KW-0963">Cytoplasm</keyword>
<dbReference type="GO" id="GO:0008763">
    <property type="term" value="F:UDP-N-acetylmuramate-L-alanine ligase activity"/>
    <property type="evidence" value="ECO:0007669"/>
    <property type="project" value="UniProtKB-EC"/>
</dbReference>
<evidence type="ECO:0000256" key="8">
    <source>
        <dbReference type="ARBA" id="ARBA00022840"/>
    </source>
</evidence>
<comment type="pathway">
    <text evidence="2 14">Cell wall biogenesis; peptidoglycan biosynthesis.</text>
</comment>
<gene>
    <name evidence="14" type="primary">murC</name>
    <name evidence="18" type="ORF">H9X80_05335</name>
</gene>
<evidence type="ECO:0000259" key="16">
    <source>
        <dbReference type="Pfam" id="PF02875"/>
    </source>
</evidence>
<dbReference type="InterPro" id="IPR000713">
    <property type="entry name" value="Mur_ligase_N"/>
</dbReference>
<dbReference type="PANTHER" id="PTHR43445">
    <property type="entry name" value="UDP-N-ACETYLMURAMATE--L-ALANINE LIGASE-RELATED"/>
    <property type="match status" value="1"/>
</dbReference>
<evidence type="ECO:0000256" key="11">
    <source>
        <dbReference type="ARBA" id="ARBA00023306"/>
    </source>
</evidence>
<dbReference type="RefSeq" id="WP_204793301.1">
    <property type="nucleotide sequence ID" value="NZ_JACSNQ010000008.1"/>
</dbReference>
<feature type="domain" description="Mur ligase central" evidence="17">
    <location>
        <begin position="118"/>
        <end position="300"/>
    </location>
</feature>
<dbReference type="EC" id="6.3.2.8" evidence="3 14"/>
<reference evidence="18 19" key="1">
    <citation type="journal article" date="2021" name="Sci. Rep.">
        <title>The distribution of antibiotic resistance genes in chicken gut microbiota commensals.</title>
        <authorList>
            <person name="Juricova H."/>
            <person name="Matiasovicova J."/>
            <person name="Kubasova T."/>
            <person name="Cejkova D."/>
            <person name="Rychlik I."/>
        </authorList>
    </citation>
    <scope>NUCLEOTIDE SEQUENCE [LARGE SCALE GENOMIC DNA]</scope>
    <source>
        <strain evidence="18 19">An794</strain>
    </source>
</reference>
<dbReference type="PANTHER" id="PTHR43445:SF3">
    <property type="entry name" value="UDP-N-ACETYLMURAMATE--L-ALANINE LIGASE"/>
    <property type="match status" value="1"/>
</dbReference>
<comment type="similarity">
    <text evidence="14">Belongs to the MurCDEF family.</text>
</comment>
<dbReference type="InterPro" id="IPR036565">
    <property type="entry name" value="Mur-like_cat_sf"/>
</dbReference>
<accession>A0ABS2F1U9</accession>
<evidence type="ECO:0000256" key="7">
    <source>
        <dbReference type="ARBA" id="ARBA00022741"/>
    </source>
</evidence>
<dbReference type="NCBIfam" id="TIGR01082">
    <property type="entry name" value="murC"/>
    <property type="match status" value="1"/>
</dbReference>
<feature type="binding site" evidence="14">
    <location>
        <begin position="120"/>
        <end position="126"/>
    </location>
    <ligand>
        <name>ATP</name>
        <dbReference type="ChEBI" id="CHEBI:30616"/>
    </ligand>
</feature>
<dbReference type="Pfam" id="PF01225">
    <property type="entry name" value="Mur_ligase"/>
    <property type="match status" value="1"/>
</dbReference>
<keyword evidence="9 14" id="KW-0133">Cell shape</keyword>
<keyword evidence="10 14" id="KW-0573">Peptidoglycan synthesis</keyword>
<evidence type="ECO:0000256" key="14">
    <source>
        <dbReference type="HAMAP-Rule" id="MF_00046"/>
    </source>
</evidence>
<dbReference type="Pfam" id="PF02875">
    <property type="entry name" value="Mur_ligase_C"/>
    <property type="match status" value="1"/>
</dbReference>
<comment type="subcellular location">
    <subcellularLocation>
        <location evidence="1 14">Cytoplasm</location>
    </subcellularLocation>
</comment>
<evidence type="ECO:0000256" key="4">
    <source>
        <dbReference type="ARBA" id="ARBA00022490"/>
    </source>
</evidence>
<dbReference type="InterPro" id="IPR050061">
    <property type="entry name" value="MurCDEF_pg_biosynth"/>
</dbReference>
<evidence type="ECO:0000256" key="6">
    <source>
        <dbReference type="ARBA" id="ARBA00022618"/>
    </source>
</evidence>
<dbReference type="InterPro" id="IPR036615">
    <property type="entry name" value="Mur_ligase_C_dom_sf"/>
</dbReference>
<evidence type="ECO:0000259" key="15">
    <source>
        <dbReference type="Pfam" id="PF01225"/>
    </source>
</evidence>
<evidence type="ECO:0000313" key="19">
    <source>
        <dbReference type="Proteomes" id="UP000712527"/>
    </source>
</evidence>